<organism evidence="1 2">
    <name type="scientific">Cylindrobasidium torrendii FP15055 ss-10</name>
    <dbReference type="NCBI Taxonomy" id="1314674"/>
    <lineage>
        <taxon>Eukaryota</taxon>
        <taxon>Fungi</taxon>
        <taxon>Dikarya</taxon>
        <taxon>Basidiomycota</taxon>
        <taxon>Agaricomycotina</taxon>
        <taxon>Agaricomycetes</taxon>
        <taxon>Agaricomycetidae</taxon>
        <taxon>Agaricales</taxon>
        <taxon>Marasmiineae</taxon>
        <taxon>Physalacriaceae</taxon>
        <taxon>Cylindrobasidium</taxon>
    </lineage>
</organism>
<evidence type="ECO:0000313" key="2">
    <source>
        <dbReference type="Proteomes" id="UP000054007"/>
    </source>
</evidence>
<dbReference type="EMBL" id="KN880537">
    <property type="protein sequence ID" value="KIY67007.1"/>
    <property type="molecule type" value="Genomic_DNA"/>
</dbReference>
<keyword evidence="2" id="KW-1185">Reference proteome</keyword>
<gene>
    <name evidence="1" type="ORF">CYLTODRAFT_422896</name>
</gene>
<sequence length="63" mass="7364">MSWIRRSGTTKRTIESGLGRREVGIVEVVPDTSEARHELVEKRFCAAHFRRAVVLVSRQRWTR</sequence>
<protein>
    <submittedName>
        <fullName evidence="1">Uncharacterized protein</fullName>
    </submittedName>
</protein>
<evidence type="ECO:0000313" key="1">
    <source>
        <dbReference type="EMBL" id="KIY67007.1"/>
    </source>
</evidence>
<dbReference type="Proteomes" id="UP000054007">
    <property type="component" value="Unassembled WGS sequence"/>
</dbReference>
<accession>A0A0D7B935</accession>
<dbReference type="AlphaFoldDB" id="A0A0D7B935"/>
<reference evidence="1 2" key="1">
    <citation type="journal article" date="2015" name="Fungal Genet. Biol.">
        <title>Evolution of novel wood decay mechanisms in Agaricales revealed by the genome sequences of Fistulina hepatica and Cylindrobasidium torrendii.</title>
        <authorList>
            <person name="Floudas D."/>
            <person name="Held B.W."/>
            <person name="Riley R."/>
            <person name="Nagy L.G."/>
            <person name="Koehler G."/>
            <person name="Ransdell A.S."/>
            <person name="Younus H."/>
            <person name="Chow J."/>
            <person name="Chiniquy J."/>
            <person name="Lipzen A."/>
            <person name="Tritt A."/>
            <person name="Sun H."/>
            <person name="Haridas S."/>
            <person name="LaButti K."/>
            <person name="Ohm R.A."/>
            <person name="Kues U."/>
            <person name="Blanchette R.A."/>
            <person name="Grigoriev I.V."/>
            <person name="Minto R.E."/>
            <person name="Hibbett D.S."/>
        </authorList>
    </citation>
    <scope>NUCLEOTIDE SEQUENCE [LARGE SCALE GENOMIC DNA]</scope>
    <source>
        <strain evidence="1 2">FP15055 ss-10</strain>
    </source>
</reference>
<proteinExistence type="predicted"/>
<name>A0A0D7B935_9AGAR</name>